<feature type="domain" description="Caspase family p20" evidence="4">
    <location>
        <begin position="101"/>
        <end position="206"/>
    </location>
</feature>
<evidence type="ECO:0000313" key="6">
    <source>
        <dbReference type="Proteomes" id="UP000759131"/>
    </source>
</evidence>
<reference evidence="5" key="1">
    <citation type="submission" date="2020-11" db="EMBL/GenBank/DDBJ databases">
        <authorList>
            <person name="Tran Van P."/>
        </authorList>
    </citation>
    <scope>NUCLEOTIDE SEQUENCE</scope>
</reference>
<dbReference type="GO" id="GO:0006915">
    <property type="term" value="P:apoptotic process"/>
    <property type="evidence" value="ECO:0007669"/>
    <property type="project" value="UniProtKB-KW"/>
</dbReference>
<keyword evidence="1" id="KW-0645">Protease</keyword>
<keyword evidence="3" id="KW-0378">Hydrolase</keyword>
<sequence>FADNPTAQKCRIFGEFTLVRDNANQLATALEQSGLPANYVAGQQLRQFNLSEVAWPFSEAIELTVTPARALRSHTSKQLDMASNPRGVAIIIVTEPDLYLEADRFGSIFQQLLFTPTIHRGLTRDQIVDVLTAVAKSKEKYKADAFIMMFIGHGVNESIIGCSAQPPAPSDELPIRDIVTMFSDRNSRALRQKTKLFVFNCCREKEAQAAKVKPGAIAVNVANNKCVN</sequence>
<dbReference type="EMBL" id="OC892784">
    <property type="protein sequence ID" value="CAD7646896.1"/>
    <property type="molecule type" value="Genomic_DNA"/>
</dbReference>
<evidence type="ECO:0000259" key="4">
    <source>
        <dbReference type="PROSITE" id="PS50208"/>
    </source>
</evidence>
<dbReference type="GO" id="GO:0004197">
    <property type="term" value="F:cysteine-type endopeptidase activity"/>
    <property type="evidence" value="ECO:0007669"/>
    <property type="project" value="InterPro"/>
</dbReference>
<dbReference type="SUPFAM" id="SSF52129">
    <property type="entry name" value="Caspase-like"/>
    <property type="match status" value="1"/>
</dbReference>
<evidence type="ECO:0000256" key="3">
    <source>
        <dbReference type="ARBA" id="ARBA00022801"/>
    </source>
</evidence>
<name>A0A7R9LS56_9ACAR</name>
<dbReference type="InterPro" id="IPR001309">
    <property type="entry name" value="Pept_C14_p20"/>
</dbReference>
<evidence type="ECO:0000256" key="1">
    <source>
        <dbReference type="ARBA" id="ARBA00022670"/>
    </source>
</evidence>
<dbReference type="GO" id="GO:0006508">
    <property type="term" value="P:proteolysis"/>
    <property type="evidence" value="ECO:0007669"/>
    <property type="project" value="UniProtKB-KW"/>
</dbReference>
<proteinExistence type="predicted"/>
<evidence type="ECO:0000256" key="2">
    <source>
        <dbReference type="ARBA" id="ARBA00022703"/>
    </source>
</evidence>
<feature type="non-terminal residue" evidence="5">
    <location>
        <position position="1"/>
    </location>
</feature>
<organism evidence="5">
    <name type="scientific">Medioppia subpectinata</name>
    <dbReference type="NCBI Taxonomy" id="1979941"/>
    <lineage>
        <taxon>Eukaryota</taxon>
        <taxon>Metazoa</taxon>
        <taxon>Ecdysozoa</taxon>
        <taxon>Arthropoda</taxon>
        <taxon>Chelicerata</taxon>
        <taxon>Arachnida</taxon>
        <taxon>Acari</taxon>
        <taxon>Acariformes</taxon>
        <taxon>Sarcoptiformes</taxon>
        <taxon>Oribatida</taxon>
        <taxon>Brachypylina</taxon>
        <taxon>Oppioidea</taxon>
        <taxon>Oppiidae</taxon>
        <taxon>Medioppia</taxon>
    </lineage>
</organism>
<dbReference type="PANTHER" id="PTHR47901:SF8">
    <property type="entry name" value="CASPASE-3"/>
    <property type="match status" value="1"/>
</dbReference>
<dbReference type="Pfam" id="PF00656">
    <property type="entry name" value="Peptidase_C14"/>
    <property type="match status" value="1"/>
</dbReference>
<dbReference type="InterPro" id="IPR002398">
    <property type="entry name" value="Pept_C14"/>
</dbReference>
<feature type="non-terminal residue" evidence="5">
    <location>
        <position position="228"/>
    </location>
</feature>
<accession>A0A7R9LS56</accession>
<evidence type="ECO:0000313" key="5">
    <source>
        <dbReference type="EMBL" id="CAD7646896.1"/>
    </source>
</evidence>
<dbReference type="Proteomes" id="UP000759131">
    <property type="component" value="Unassembled WGS sequence"/>
</dbReference>
<dbReference type="Gene3D" id="3.40.50.1460">
    <property type="match status" value="1"/>
</dbReference>
<dbReference type="EMBL" id="CAJPIZ010038209">
    <property type="protein sequence ID" value="CAG2121244.1"/>
    <property type="molecule type" value="Genomic_DNA"/>
</dbReference>
<dbReference type="PROSITE" id="PS50208">
    <property type="entry name" value="CASPASE_P20"/>
    <property type="match status" value="1"/>
</dbReference>
<keyword evidence="2" id="KW-0053">Apoptosis</keyword>
<gene>
    <name evidence="5" type="ORF">OSB1V03_LOCUS21190</name>
</gene>
<dbReference type="InterPro" id="IPR029030">
    <property type="entry name" value="Caspase-like_dom_sf"/>
</dbReference>
<keyword evidence="6" id="KW-1185">Reference proteome</keyword>
<protein>
    <recommendedName>
        <fullName evidence="4">Caspase family p20 domain-containing protein</fullName>
    </recommendedName>
</protein>
<dbReference type="AlphaFoldDB" id="A0A7R9LS56"/>
<dbReference type="PANTHER" id="PTHR47901">
    <property type="entry name" value="CASPASE RECRUITMENT DOMAIN-CONTAINING PROTEIN 18"/>
    <property type="match status" value="1"/>
</dbReference>
<dbReference type="InterPro" id="IPR011600">
    <property type="entry name" value="Pept_C14_caspase"/>
</dbReference>